<protein>
    <recommendedName>
        <fullName evidence="3">[phosphatase 2A protein]-leucine-carboxy methyltransferase</fullName>
        <ecNumber evidence="3">2.1.1.233</ecNumber>
    </recommendedName>
    <alternativeName>
        <fullName evidence="7">[Phosphatase 2A protein]-leucine-carboxy methyltransferase 1</fullName>
    </alternativeName>
</protein>
<dbReference type="Pfam" id="PF00583">
    <property type="entry name" value="Acetyltransf_1"/>
    <property type="match status" value="1"/>
</dbReference>
<evidence type="ECO:0000256" key="6">
    <source>
        <dbReference type="ARBA" id="ARBA00022691"/>
    </source>
</evidence>
<organism evidence="9 10">
    <name type="scientific">Cyclotella atomus</name>
    <dbReference type="NCBI Taxonomy" id="382360"/>
    <lineage>
        <taxon>Eukaryota</taxon>
        <taxon>Sar</taxon>
        <taxon>Stramenopiles</taxon>
        <taxon>Ochrophyta</taxon>
        <taxon>Bacillariophyta</taxon>
        <taxon>Coscinodiscophyceae</taxon>
        <taxon>Thalassiosirophycidae</taxon>
        <taxon>Stephanodiscales</taxon>
        <taxon>Stephanodiscaceae</taxon>
        <taxon>Cyclotella</taxon>
    </lineage>
</organism>
<gene>
    <name evidence="9" type="ORF">ACHAWO_003036</name>
</gene>
<dbReference type="InterPro" id="IPR000182">
    <property type="entry name" value="GNAT_dom"/>
</dbReference>
<evidence type="ECO:0000256" key="7">
    <source>
        <dbReference type="ARBA" id="ARBA00032526"/>
    </source>
</evidence>
<proteinExistence type="inferred from homology"/>
<dbReference type="EMBL" id="JALLPJ020001151">
    <property type="protein sequence ID" value="KAL3775504.1"/>
    <property type="molecule type" value="Genomic_DNA"/>
</dbReference>
<dbReference type="Pfam" id="PF04072">
    <property type="entry name" value="LCM"/>
    <property type="match status" value="1"/>
</dbReference>
<keyword evidence="5" id="KW-0808">Transferase</keyword>
<keyword evidence="4" id="KW-0489">Methyltransferase</keyword>
<keyword evidence="6" id="KW-0949">S-adenosyl-L-methionine</keyword>
<evidence type="ECO:0000256" key="2">
    <source>
        <dbReference type="ARBA" id="ARBA00010703"/>
    </source>
</evidence>
<dbReference type="Proteomes" id="UP001530400">
    <property type="component" value="Unassembled WGS sequence"/>
</dbReference>
<dbReference type="SUPFAM" id="SSF53335">
    <property type="entry name" value="S-adenosyl-L-methionine-dependent methyltransferases"/>
    <property type="match status" value="1"/>
</dbReference>
<dbReference type="Gene3D" id="3.40.630.30">
    <property type="match status" value="1"/>
</dbReference>
<dbReference type="CDD" id="cd04301">
    <property type="entry name" value="NAT_SF"/>
    <property type="match status" value="1"/>
</dbReference>
<name>A0ABD3NHZ3_9STRA</name>
<feature type="domain" description="N-acetyltransferase" evidence="8">
    <location>
        <begin position="461"/>
        <end position="627"/>
    </location>
</feature>
<evidence type="ECO:0000256" key="1">
    <source>
        <dbReference type="ARBA" id="ARBA00000724"/>
    </source>
</evidence>
<dbReference type="GO" id="GO:0032259">
    <property type="term" value="P:methylation"/>
    <property type="evidence" value="ECO:0007669"/>
    <property type="project" value="UniProtKB-KW"/>
</dbReference>
<keyword evidence="10" id="KW-1185">Reference proteome</keyword>
<dbReference type="GO" id="GO:0018423">
    <property type="term" value="F:protein C-terminal leucine carboxyl O-methyltransferase activity"/>
    <property type="evidence" value="ECO:0007669"/>
    <property type="project" value="UniProtKB-EC"/>
</dbReference>
<dbReference type="Gene3D" id="3.40.50.150">
    <property type="entry name" value="Vaccinia Virus protein VP39"/>
    <property type="match status" value="1"/>
</dbReference>
<dbReference type="PANTHER" id="PTHR13600:SF21">
    <property type="entry name" value="LEUCINE CARBOXYL METHYLTRANSFERASE 1"/>
    <property type="match status" value="1"/>
</dbReference>
<dbReference type="InterPro" id="IPR016181">
    <property type="entry name" value="Acyl_CoA_acyltransferase"/>
</dbReference>
<evidence type="ECO:0000256" key="4">
    <source>
        <dbReference type="ARBA" id="ARBA00022603"/>
    </source>
</evidence>
<comment type="catalytic activity">
    <reaction evidence="1">
        <text>[phosphatase 2A protein]-C-terminal L-leucine + S-adenosyl-L-methionine = [phosphatase 2A protein]-C-terminal L-leucine methyl ester + S-adenosyl-L-homocysteine</text>
        <dbReference type="Rhea" id="RHEA:48544"/>
        <dbReference type="Rhea" id="RHEA-COMP:12134"/>
        <dbReference type="Rhea" id="RHEA-COMP:12135"/>
        <dbReference type="ChEBI" id="CHEBI:57856"/>
        <dbReference type="ChEBI" id="CHEBI:59789"/>
        <dbReference type="ChEBI" id="CHEBI:90516"/>
        <dbReference type="ChEBI" id="CHEBI:90517"/>
        <dbReference type="EC" id="2.1.1.233"/>
    </reaction>
</comment>
<dbReference type="InterPro" id="IPR029063">
    <property type="entry name" value="SAM-dependent_MTases_sf"/>
</dbReference>
<dbReference type="PANTHER" id="PTHR13600">
    <property type="entry name" value="LEUCINE CARBOXYL METHYLTRANSFERASE"/>
    <property type="match status" value="1"/>
</dbReference>
<dbReference type="PROSITE" id="PS51186">
    <property type="entry name" value="GNAT"/>
    <property type="match status" value="1"/>
</dbReference>
<sequence>MAKRNPTSISKTAIDSQHAKLSAIDAGWLHSDANDPTSHPLHVYTNLLQQLHHGPKRRQSPLVNAGYAARMAVMTYTLERWVDHVASAFVTDQRGDIQRINVVMVGCGMDALGIWSKHLLYHSLSKRINDSGDRSDCLSLRLYEVDCFENCVLKKESLLRSGLLTADSTENVTDDERDASESQEQHYYLHVKGHIGGNDYTLVSLDLRVVQGERSILSQGMSCVGLDASQPTIVLSELVLAYLGQKGANATMSSISDIIHENKLSMFACLEPMFPTDDTPLIDRVISLQEAYARDYSQQFLGKLHNGNSDQYPQSLWLHPLCSNLQTLQQRLDSCGLMEWKCTTLRECTADIARILRGKVTDLSSSSADIIGPKFLCAKEPFDEHAALTLNLGCYCVVCSFHPSLSQVDSCGMIESICPWYKQSTNERERVMIKLLTTATEDTQVNDLYGKLYMHLYNEYPAIRKIVKSALKSDLLVSNDSLESSIRDRFINDGGDFWVALASVRSQMTAEQTDPAVVGSIGIKRRSRKGMATNDAMNNSQSNEYEICRFAVNESYRGCGVGSQLLRAAEGFVASSAFNGSSELYAVTPSCLLAANSLYESFGYSLDSSACFMAGLLRMNVYHKTVSA</sequence>
<dbReference type="EC" id="2.1.1.233" evidence="3"/>
<dbReference type="InterPro" id="IPR007213">
    <property type="entry name" value="Ppm1/Ppm2/Tcmp"/>
</dbReference>
<dbReference type="InterPro" id="IPR016651">
    <property type="entry name" value="LCMT1"/>
</dbReference>
<comment type="caution">
    <text evidence="9">The sequence shown here is derived from an EMBL/GenBank/DDBJ whole genome shotgun (WGS) entry which is preliminary data.</text>
</comment>
<evidence type="ECO:0000259" key="8">
    <source>
        <dbReference type="PROSITE" id="PS51186"/>
    </source>
</evidence>
<accession>A0ABD3NHZ3</accession>
<evidence type="ECO:0000313" key="9">
    <source>
        <dbReference type="EMBL" id="KAL3775504.1"/>
    </source>
</evidence>
<dbReference type="AlphaFoldDB" id="A0ABD3NHZ3"/>
<reference evidence="9 10" key="1">
    <citation type="submission" date="2024-10" db="EMBL/GenBank/DDBJ databases">
        <title>Updated reference genomes for cyclostephanoid diatoms.</title>
        <authorList>
            <person name="Roberts W.R."/>
            <person name="Alverson A.J."/>
        </authorList>
    </citation>
    <scope>NUCLEOTIDE SEQUENCE [LARGE SCALE GENOMIC DNA]</scope>
    <source>
        <strain evidence="9 10">AJA010-31</strain>
    </source>
</reference>
<evidence type="ECO:0000256" key="5">
    <source>
        <dbReference type="ARBA" id="ARBA00022679"/>
    </source>
</evidence>
<dbReference type="SUPFAM" id="SSF55729">
    <property type="entry name" value="Acyl-CoA N-acyltransferases (Nat)"/>
    <property type="match status" value="1"/>
</dbReference>
<evidence type="ECO:0000256" key="3">
    <source>
        <dbReference type="ARBA" id="ARBA00012834"/>
    </source>
</evidence>
<evidence type="ECO:0000313" key="10">
    <source>
        <dbReference type="Proteomes" id="UP001530400"/>
    </source>
</evidence>
<comment type="similarity">
    <text evidence="2">Belongs to the methyltransferase superfamily. LCMT family.</text>
</comment>